<dbReference type="InterPro" id="IPR015424">
    <property type="entry name" value="PyrdxlP-dep_Trfase"/>
</dbReference>
<comment type="cofactor">
    <cofactor evidence="1">
        <name>Mg(2+)</name>
        <dbReference type="ChEBI" id="CHEBI:18420"/>
    </cofactor>
</comment>
<gene>
    <name evidence="17" type="ORF">G195_005147</name>
</gene>
<evidence type="ECO:0000256" key="14">
    <source>
        <dbReference type="RuleBase" id="RU000384"/>
    </source>
</evidence>
<comment type="similarity">
    <text evidence="3 13 14">Belongs to the glutamine synthetase family.</text>
</comment>
<evidence type="ECO:0000256" key="3">
    <source>
        <dbReference type="ARBA" id="ARBA00009897"/>
    </source>
</evidence>
<organism evidence="17 18">
    <name type="scientific">Phytophthora kernoviae 00238/432</name>
    <dbReference type="NCBI Taxonomy" id="1284355"/>
    <lineage>
        <taxon>Eukaryota</taxon>
        <taxon>Sar</taxon>
        <taxon>Stramenopiles</taxon>
        <taxon>Oomycota</taxon>
        <taxon>Peronosporomycetes</taxon>
        <taxon>Peronosporales</taxon>
        <taxon>Peronosporaceae</taxon>
        <taxon>Phytophthora</taxon>
    </lineage>
</organism>
<evidence type="ECO:0000313" key="17">
    <source>
        <dbReference type="EMBL" id="KAF4321638.1"/>
    </source>
</evidence>
<evidence type="ECO:0000256" key="13">
    <source>
        <dbReference type="PROSITE-ProRule" id="PRU01331"/>
    </source>
</evidence>
<dbReference type="GO" id="GO:0005737">
    <property type="term" value="C:cytoplasm"/>
    <property type="evidence" value="ECO:0007669"/>
    <property type="project" value="UniProtKB-SubCell"/>
</dbReference>
<dbReference type="GO" id="GO:0006542">
    <property type="term" value="P:glutamine biosynthetic process"/>
    <property type="evidence" value="ECO:0007669"/>
    <property type="project" value="TreeGrafter"/>
</dbReference>
<reference evidence="17" key="2">
    <citation type="submission" date="2020-02" db="EMBL/GenBank/DDBJ databases">
        <authorList>
            <person name="Studholme D.J."/>
        </authorList>
    </citation>
    <scope>NUCLEOTIDE SEQUENCE</scope>
    <source>
        <strain evidence="17">00238/432</strain>
    </source>
</reference>
<feature type="domain" description="GS catalytic" evidence="16">
    <location>
        <begin position="378"/>
        <end position="712"/>
    </location>
</feature>
<accession>A0A8J4W7C1</accession>
<dbReference type="GO" id="GO:0004356">
    <property type="term" value="F:glutamine synthetase activity"/>
    <property type="evidence" value="ECO:0007669"/>
    <property type="project" value="UniProtKB-EC"/>
</dbReference>
<dbReference type="Pfam" id="PF16360">
    <property type="entry name" value="GTP-bdg_M"/>
    <property type="match status" value="1"/>
</dbReference>
<evidence type="ECO:0000256" key="10">
    <source>
        <dbReference type="ARBA" id="ARBA00022842"/>
    </source>
</evidence>
<dbReference type="InterPro" id="IPR009651">
    <property type="entry name" value="Met_g_lyase_put"/>
</dbReference>
<dbReference type="PROSITE" id="PS51987">
    <property type="entry name" value="GS_CATALYTIC"/>
    <property type="match status" value="1"/>
</dbReference>
<dbReference type="Pfam" id="PF13167">
    <property type="entry name" value="GTP-bdg_N"/>
    <property type="match status" value="1"/>
</dbReference>
<dbReference type="InterPro" id="IPR030394">
    <property type="entry name" value="G_HFLX_dom"/>
</dbReference>
<dbReference type="Gene3D" id="3.40.50.11060">
    <property type="entry name" value="GTPase HflX, N-terminal domain"/>
    <property type="match status" value="1"/>
</dbReference>
<dbReference type="InterPro" id="IPR032305">
    <property type="entry name" value="GTP-bd_M"/>
</dbReference>
<keyword evidence="8" id="KW-0547">Nucleotide-binding</keyword>
<dbReference type="InterPro" id="IPR008146">
    <property type="entry name" value="Gln_synth_cat_dom"/>
</dbReference>
<evidence type="ECO:0000256" key="4">
    <source>
        <dbReference type="ARBA" id="ARBA00012937"/>
    </source>
</evidence>
<dbReference type="InterPro" id="IPR027417">
    <property type="entry name" value="P-loop_NTPase"/>
</dbReference>
<dbReference type="AlphaFoldDB" id="A0A8J4W7C1"/>
<evidence type="ECO:0000256" key="9">
    <source>
        <dbReference type="ARBA" id="ARBA00022840"/>
    </source>
</evidence>
<evidence type="ECO:0000259" key="15">
    <source>
        <dbReference type="PROSITE" id="PS51705"/>
    </source>
</evidence>
<dbReference type="SUPFAM" id="SSF53383">
    <property type="entry name" value="PLP-dependent transferases"/>
    <property type="match status" value="1"/>
</dbReference>
<dbReference type="Gene3D" id="3.40.640.10">
    <property type="entry name" value="Type I PLP-dependent aspartate aminotransferase-like (Major domain)"/>
    <property type="match status" value="1"/>
</dbReference>
<dbReference type="GO" id="GO:0046872">
    <property type="term" value="F:metal ion binding"/>
    <property type="evidence" value="ECO:0007669"/>
    <property type="project" value="UniProtKB-KW"/>
</dbReference>
<dbReference type="GO" id="GO:0005524">
    <property type="term" value="F:ATP binding"/>
    <property type="evidence" value="ECO:0007669"/>
    <property type="project" value="UniProtKB-KW"/>
</dbReference>
<keyword evidence="9" id="KW-0067">ATP-binding</keyword>
<comment type="caution">
    <text evidence="17">The sequence shown here is derived from an EMBL/GenBank/DDBJ whole genome shotgun (WGS) entry which is preliminary data.</text>
</comment>
<dbReference type="HAMAP" id="MF_00900">
    <property type="entry name" value="GTPase_HflX"/>
    <property type="match status" value="1"/>
</dbReference>
<dbReference type="FunFam" id="3.30.590.10:FF:000003">
    <property type="entry name" value="Glutamine synthetase 2"/>
    <property type="match status" value="1"/>
</dbReference>
<evidence type="ECO:0000256" key="12">
    <source>
        <dbReference type="ARBA" id="ARBA00049436"/>
    </source>
</evidence>
<evidence type="ECO:0000256" key="6">
    <source>
        <dbReference type="ARBA" id="ARBA00022598"/>
    </source>
</evidence>
<dbReference type="GO" id="GO:0005525">
    <property type="term" value="F:GTP binding"/>
    <property type="evidence" value="ECO:0007669"/>
    <property type="project" value="UniProtKB-KW"/>
</dbReference>
<dbReference type="Gene3D" id="3.30.590.10">
    <property type="entry name" value="Glutamine synthetase/guanido kinase, catalytic domain"/>
    <property type="match status" value="1"/>
</dbReference>
<dbReference type="InterPro" id="IPR004809">
    <property type="entry name" value="Gln_synth_I"/>
</dbReference>
<evidence type="ECO:0000256" key="1">
    <source>
        <dbReference type="ARBA" id="ARBA00001946"/>
    </source>
</evidence>
<keyword evidence="6" id="KW-0436">Ligase</keyword>
<keyword evidence="10" id="KW-0460">Magnesium</keyword>
<comment type="catalytic activity">
    <reaction evidence="12">
        <text>L-glutamate + NH4(+) + ATP = L-glutamine + ADP + phosphate + H(+)</text>
        <dbReference type="Rhea" id="RHEA:16169"/>
        <dbReference type="ChEBI" id="CHEBI:15378"/>
        <dbReference type="ChEBI" id="CHEBI:28938"/>
        <dbReference type="ChEBI" id="CHEBI:29985"/>
        <dbReference type="ChEBI" id="CHEBI:30616"/>
        <dbReference type="ChEBI" id="CHEBI:43474"/>
        <dbReference type="ChEBI" id="CHEBI:58359"/>
        <dbReference type="ChEBI" id="CHEBI:456216"/>
        <dbReference type="EC" id="6.3.1.2"/>
    </reaction>
</comment>
<evidence type="ECO:0000259" key="16">
    <source>
        <dbReference type="PROSITE" id="PS51987"/>
    </source>
</evidence>
<evidence type="ECO:0000256" key="11">
    <source>
        <dbReference type="ARBA" id="ARBA00023134"/>
    </source>
</evidence>
<dbReference type="NCBIfam" id="TIGR03156">
    <property type="entry name" value="GTP_HflX"/>
    <property type="match status" value="1"/>
</dbReference>
<dbReference type="SUPFAM" id="SSF52540">
    <property type="entry name" value="P-loop containing nucleoside triphosphate hydrolases"/>
    <property type="match status" value="1"/>
</dbReference>
<sequence length="712" mass="79821">MPYMVKKDRAVLVSLVTDEVKRSGINPEYSLEELVKLAETAGVEVLSVLSQNLKTRDTKWFIGKGKVEELRAVAEEMGATTAIFDQELSGAQVRNLEEALDLKIIDRTQLILDIFAQRANTREGIIQVELAQLSYLLPRLSGHGKNLSRLGGGIGTRGPGESKLETDRRHIRGRIDDLKRHLEEVTRHRKLHRERRKKTGIVQNLPHDLIAAFRATLEEVNEADLILHVVDASSAMREDQMKTVHTILQQLGSGDKPQLVLYNKKDACTPEQLEMLPLDKEHIKVSALDADDLLKIRELIQAELTGATKRFRIPAERGDLTSVLYKIGDVVETTFEDNDAIKEDVIVFVDNCYGEFTEEREPTEIGVDLMAGSLIKNPGGGNQRLFSFNDVERLLEIKALIEKGVNIADEKGNPTNELNDQGGYFDLAPTDLGENCRRDIVITLEEMGFEIEASHHEVAPGQHEIDFKYADALKAADQIQTFKLVVKTIARQHGLHATFMPKPLFGMNGSGMHCNQSLFQGKVNAFVDESDELGLSKTARHFMAGTLKHARAFAAITNPTVNSYKRLVPGYEAPCYVAWSASNRSPMIRIPASRGLSTRVEVRNPDPAANPYLALAVLLKAGLDGIKRELSLPAPIDRNIYIMSEEERVEEGIPSLPADLKEALNELIRSEVICDALGDHALAHFYELKEIEWDMYRTQVHQWERDQYITLY</sequence>
<keyword evidence="7" id="KW-0479">Metal-binding</keyword>
<keyword evidence="11" id="KW-0342">GTP-binding</keyword>
<dbReference type="InterPro" id="IPR016496">
    <property type="entry name" value="GTPase_HflX"/>
</dbReference>
<dbReference type="InterPro" id="IPR014746">
    <property type="entry name" value="Gln_synth/guanido_kin_cat_dom"/>
</dbReference>
<evidence type="ECO:0000256" key="8">
    <source>
        <dbReference type="ARBA" id="ARBA00022741"/>
    </source>
</evidence>
<dbReference type="Pfam" id="PF00120">
    <property type="entry name" value="Gln-synt_C"/>
    <property type="match status" value="1"/>
</dbReference>
<evidence type="ECO:0000256" key="5">
    <source>
        <dbReference type="ARBA" id="ARBA00022490"/>
    </source>
</evidence>
<dbReference type="InterPro" id="IPR025121">
    <property type="entry name" value="GTPase_HflX_N"/>
</dbReference>
<dbReference type="SUPFAM" id="SSF55931">
    <property type="entry name" value="Glutamine synthetase/guanido kinase"/>
    <property type="match status" value="1"/>
</dbReference>
<evidence type="ECO:0000256" key="7">
    <source>
        <dbReference type="ARBA" id="ARBA00022723"/>
    </source>
</evidence>
<dbReference type="PROSITE" id="PS00181">
    <property type="entry name" value="GLNA_ATP"/>
    <property type="match status" value="1"/>
</dbReference>
<dbReference type="FunFam" id="3.40.50.11060:FF:000001">
    <property type="entry name" value="GTPase HflX"/>
    <property type="match status" value="1"/>
</dbReference>
<dbReference type="EMBL" id="AOFI03000100">
    <property type="protein sequence ID" value="KAF4321638.1"/>
    <property type="molecule type" value="Genomic_DNA"/>
</dbReference>
<protein>
    <recommendedName>
        <fullName evidence="4">glutamine synthetase</fullName>
        <ecNumber evidence="4">6.3.1.2</ecNumber>
    </recommendedName>
</protein>
<dbReference type="Gene3D" id="6.10.250.2860">
    <property type="match status" value="1"/>
</dbReference>
<feature type="domain" description="Hflx-type G" evidence="15">
    <location>
        <begin position="203"/>
        <end position="308"/>
    </location>
</feature>
<evidence type="ECO:0000313" key="18">
    <source>
        <dbReference type="Proteomes" id="UP000702964"/>
    </source>
</evidence>
<dbReference type="InterPro" id="IPR042108">
    <property type="entry name" value="GTPase_HflX_N_sf"/>
</dbReference>
<comment type="subcellular location">
    <subcellularLocation>
        <location evidence="2">Cytoplasm</location>
    </subcellularLocation>
</comment>
<dbReference type="PANTHER" id="PTHR43785">
    <property type="entry name" value="GAMMA-GLUTAMYLPUTRESCINE SYNTHETASE"/>
    <property type="match status" value="1"/>
</dbReference>
<name>A0A8J4W7C1_9STRA</name>
<evidence type="ECO:0000256" key="2">
    <source>
        <dbReference type="ARBA" id="ARBA00004496"/>
    </source>
</evidence>
<dbReference type="EC" id="6.3.1.2" evidence="4"/>
<keyword evidence="5" id="KW-0963">Cytoplasm</keyword>
<dbReference type="NCBIfam" id="TIGR00653">
    <property type="entry name" value="GlnA"/>
    <property type="match status" value="1"/>
</dbReference>
<dbReference type="InterPro" id="IPR015421">
    <property type="entry name" value="PyrdxlP-dep_Trfase_major"/>
</dbReference>
<proteinExistence type="inferred from homology"/>
<dbReference type="SMART" id="SM01230">
    <property type="entry name" value="Gln-synt_C"/>
    <property type="match status" value="1"/>
</dbReference>
<dbReference type="PANTHER" id="PTHR43785:SF12">
    <property type="entry name" value="TYPE-1 GLUTAMINE SYNTHETASE 2"/>
    <property type="match status" value="1"/>
</dbReference>
<dbReference type="InterPro" id="IPR027303">
    <property type="entry name" value="Gln_synth_gly_rich_site"/>
</dbReference>
<dbReference type="PROSITE" id="PS51705">
    <property type="entry name" value="G_HFLX"/>
    <property type="match status" value="1"/>
</dbReference>
<reference evidence="17" key="1">
    <citation type="journal article" date="2015" name="Genom Data">
        <title>Draft genome sequences of Phytophthora kernoviae and Phytophthora ramorum lineage EU2 from Scotland.</title>
        <authorList>
            <person name="Sambles C."/>
            <person name="Schlenzig A."/>
            <person name="O'Neill P."/>
            <person name="Grant M."/>
            <person name="Studholme D.J."/>
        </authorList>
    </citation>
    <scope>NUCLEOTIDE SEQUENCE</scope>
    <source>
        <strain evidence="17">00238/432</strain>
    </source>
</reference>
<dbReference type="Proteomes" id="UP000702964">
    <property type="component" value="Unassembled WGS sequence"/>
</dbReference>
<dbReference type="Pfam" id="PF06838">
    <property type="entry name" value="Met_gamma_lyase"/>
    <property type="match status" value="1"/>
</dbReference>